<dbReference type="RefSeq" id="WP_011850219.1">
    <property type="nucleotide sequence ID" value="NC_009073.1"/>
</dbReference>
<feature type="transmembrane region" description="Helical" evidence="11">
    <location>
        <begin position="69"/>
        <end position="91"/>
    </location>
</feature>
<keyword evidence="3 11" id="KW-0812">Transmembrane</keyword>
<evidence type="ECO:0000256" key="4">
    <source>
        <dbReference type="ARBA" id="ARBA00022989"/>
    </source>
</evidence>
<dbReference type="GeneID" id="4909086"/>
<dbReference type="GO" id="GO:0034707">
    <property type="term" value="C:chloride channel complex"/>
    <property type="evidence" value="ECO:0007669"/>
    <property type="project" value="UniProtKB-KW"/>
</dbReference>
<evidence type="ECO:0000256" key="9">
    <source>
        <dbReference type="ARBA" id="ARBA00023303"/>
    </source>
</evidence>
<dbReference type="KEGG" id="pcl:Pcal_1543"/>
<evidence type="ECO:0000256" key="5">
    <source>
        <dbReference type="ARBA" id="ARBA00023065"/>
    </source>
</evidence>
<feature type="transmembrane region" description="Helical" evidence="11">
    <location>
        <begin position="379"/>
        <end position="398"/>
    </location>
</feature>
<evidence type="ECO:0000259" key="12">
    <source>
        <dbReference type="PROSITE" id="PS51371"/>
    </source>
</evidence>
<dbReference type="eggNOG" id="arCOG02569">
    <property type="taxonomic scope" value="Archaea"/>
</dbReference>
<feature type="transmembrane region" description="Helical" evidence="11">
    <location>
        <begin position="347"/>
        <end position="367"/>
    </location>
</feature>
<keyword evidence="2" id="KW-0813">Transport</keyword>
<dbReference type="PANTHER" id="PTHR43427">
    <property type="entry name" value="CHLORIDE CHANNEL PROTEIN CLC-E"/>
    <property type="match status" value="1"/>
</dbReference>
<dbReference type="SMART" id="SM00116">
    <property type="entry name" value="CBS"/>
    <property type="match status" value="2"/>
</dbReference>
<comment type="subcellular location">
    <subcellularLocation>
        <location evidence="1">Membrane</location>
        <topology evidence="1">Multi-pass membrane protein</topology>
    </subcellularLocation>
</comment>
<dbReference type="PANTHER" id="PTHR43427:SF6">
    <property type="entry name" value="CHLORIDE CHANNEL PROTEIN CLC-E"/>
    <property type="match status" value="1"/>
</dbReference>
<reference evidence="13" key="1">
    <citation type="submission" date="2007-02" db="EMBL/GenBank/DDBJ databases">
        <title>Complete sequence of Pyrobaculum calidifontis JCM 11548.</title>
        <authorList>
            <consortium name="US DOE Joint Genome Institute"/>
            <person name="Copeland A."/>
            <person name="Lucas S."/>
            <person name="Lapidus A."/>
            <person name="Barry K."/>
            <person name="Glavina del Rio T."/>
            <person name="Dalin E."/>
            <person name="Tice H."/>
            <person name="Pitluck S."/>
            <person name="Chain P."/>
            <person name="Malfatti S."/>
            <person name="Shin M."/>
            <person name="Vergez L."/>
            <person name="Schmutz J."/>
            <person name="Larimer F."/>
            <person name="Land M."/>
            <person name="Hauser L."/>
            <person name="Kyrpides N."/>
            <person name="Mikhailova N."/>
            <person name="Cozen A.E."/>
            <person name="Fitz-Gibbon S.T."/>
            <person name="House C.H."/>
            <person name="Saltikov C."/>
            <person name="Lowe T.M."/>
            <person name="Richardson P."/>
        </authorList>
    </citation>
    <scope>NUCLEOTIDE SEQUENCE [LARGE SCALE GENOMIC DNA]</scope>
    <source>
        <strain evidence="13">JCM 11548</strain>
    </source>
</reference>
<dbReference type="PROSITE" id="PS51371">
    <property type="entry name" value="CBS"/>
    <property type="match status" value="1"/>
</dbReference>
<evidence type="ECO:0000313" key="13">
    <source>
        <dbReference type="EMBL" id="ABO08961.1"/>
    </source>
</evidence>
<keyword evidence="10" id="KW-0129">CBS domain</keyword>
<dbReference type="CDD" id="cd00400">
    <property type="entry name" value="Voltage_gated_ClC"/>
    <property type="match status" value="1"/>
</dbReference>
<keyword evidence="4 11" id="KW-1133">Transmembrane helix</keyword>
<sequence>MSISTLPYFVKWIIVGTLIGVVAAVAALTFIYALELCQKFFLEQIVGVELPRPVGEGGLGNYTLTSERLWLLPVATGLGGLLSGLLVYGLAPEAEGHGTDAAINAYHRLRGRIRRRVPFVKLVASAVTIGSGGSAGREGPTAQLSAGLGSIIADILRLNDDDRRIVTMVAAGAGIGTIFKAPIGGALFAAEVLYKRDVESEVLFPALVAAIVGYAIYGAITGFTPVFGEVPAHFDVRQLPLFALLGLVSGAVAYVYVKVFYYFHDRFKSWHTSPYVKPLVGGLAVGALGIVAPQILGVGYGWVSLLIQESPSAFYSPILPAVLLIALLPLLKILATSLTVGSGGSGGVFAPGLVIGAFVGYDMYLVFKTLFPSLAPNAAPFIVVGMLSLFGAASKAPLATAIMVVEMTGSYDLLPAAIIAVAVARLVSGEDSLYRSQVPTRRDSPAHLEEYHVPLLMEMKVADCALDKEPVVKHDDDVKKAVTIMTTRSMSALPVVDDYGNFLGAVYLFELLGKSGRVGKYARKIPHVSPESSLLEALQVIGQTGLTWAPVVDDGKLIGVLTLQSINRAYTQRLGKGKSGVQ</sequence>
<dbReference type="STRING" id="410359.Pcal_1543"/>
<dbReference type="Pfam" id="PF00571">
    <property type="entry name" value="CBS"/>
    <property type="match status" value="2"/>
</dbReference>
<feature type="transmembrane region" description="Helical" evidence="11">
    <location>
        <begin position="240"/>
        <end position="263"/>
    </location>
</feature>
<dbReference type="GO" id="GO:0005254">
    <property type="term" value="F:chloride channel activity"/>
    <property type="evidence" value="ECO:0007669"/>
    <property type="project" value="UniProtKB-KW"/>
</dbReference>
<dbReference type="Pfam" id="PF00654">
    <property type="entry name" value="Voltage_CLC"/>
    <property type="match status" value="1"/>
</dbReference>
<dbReference type="Proteomes" id="UP000001431">
    <property type="component" value="Chromosome"/>
</dbReference>
<dbReference type="FunFam" id="1.10.3080.10:FF:000018">
    <property type="entry name" value="Chloride transporter, ClC family"/>
    <property type="match status" value="1"/>
</dbReference>
<feature type="transmembrane region" description="Helical" evidence="11">
    <location>
        <begin position="12"/>
        <end position="34"/>
    </location>
</feature>
<dbReference type="OrthoDB" id="89900at2157"/>
<feature type="transmembrane region" description="Helical" evidence="11">
    <location>
        <begin position="202"/>
        <end position="220"/>
    </location>
</feature>
<dbReference type="InterPro" id="IPR001807">
    <property type="entry name" value="ClC"/>
</dbReference>
<dbReference type="InterPro" id="IPR050368">
    <property type="entry name" value="ClC-type_chloride_channel"/>
</dbReference>
<dbReference type="AlphaFoldDB" id="A3MWE4"/>
<evidence type="ECO:0000256" key="2">
    <source>
        <dbReference type="ARBA" id="ARBA00022448"/>
    </source>
</evidence>
<feature type="transmembrane region" description="Helical" evidence="11">
    <location>
        <begin position="275"/>
        <end position="302"/>
    </location>
</feature>
<gene>
    <name evidence="13" type="ordered locus">Pcal_1543</name>
</gene>
<keyword evidence="7" id="KW-0869">Chloride channel</keyword>
<keyword evidence="8" id="KW-0868">Chloride</keyword>
<keyword evidence="6 11" id="KW-0472">Membrane</keyword>
<dbReference type="InterPro" id="IPR046342">
    <property type="entry name" value="CBS_dom_sf"/>
</dbReference>
<feature type="transmembrane region" description="Helical" evidence="11">
    <location>
        <begin position="165"/>
        <end position="190"/>
    </location>
</feature>
<dbReference type="HOGENOM" id="CLU_015263_5_3_2"/>
<dbReference type="Gene3D" id="1.10.3080.10">
    <property type="entry name" value="Clc chloride channel"/>
    <property type="match status" value="1"/>
</dbReference>
<keyword evidence="14" id="KW-1185">Reference proteome</keyword>
<dbReference type="InterPro" id="IPR000644">
    <property type="entry name" value="CBS_dom"/>
</dbReference>
<accession>A3MWE4</accession>
<proteinExistence type="predicted"/>
<dbReference type="EMBL" id="CP000561">
    <property type="protein sequence ID" value="ABO08961.1"/>
    <property type="molecule type" value="Genomic_DNA"/>
</dbReference>
<feature type="transmembrane region" description="Helical" evidence="11">
    <location>
        <begin position="314"/>
        <end position="335"/>
    </location>
</feature>
<protein>
    <submittedName>
        <fullName evidence="13">Cl-channel, voltage-gated family protein</fullName>
    </submittedName>
</protein>
<evidence type="ECO:0000256" key="8">
    <source>
        <dbReference type="ARBA" id="ARBA00023214"/>
    </source>
</evidence>
<evidence type="ECO:0000256" key="6">
    <source>
        <dbReference type="ARBA" id="ARBA00023136"/>
    </source>
</evidence>
<dbReference type="InterPro" id="IPR014743">
    <property type="entry name" value="Cl-channel_core"/>
</dbReference>
<evidence type="ECO:0000256" key="3">
    <source>
        <dbReference type="ARBA" id="ARBA00022692"/>
    </source>
</evidence>
<evidence type="ECO:0000256" key="7">
    <source>
        <dbReference type="ARBA" id="ARBA00023173"/>
    </source>
</evidence>
<feature type="domain" description="CBS" evidence="12">
    <location>
        <begin position="521"/>
        <end position="579"/>
    </location>
</feature>
<evidence type="ECO:0000313" key="14">
    <source>
        <dbReference type="Proteomes" id="UP000001431"/>
    </source>
</evidence>
<keyword evidence="9" id="KW-0407">Ion channel</keyword>
<organism evidence="13 14">
    <name type="scientific">Pyrobaculum calidifontis (strain DSM 21063 / JCM 11548 / VA1)</name>
    <dbReference type="NCBI Taxonomy" id="410359"/>
    <lineage>
        <taxon>Archaea</taxon>
        <taxon>Thermoproteota</taxon>
        <taxon>Thermoprotei</taxon>
        <taxon>Thermoproteales</taxon>
        <taxon>Thermoproteaceae</taxon>
        <taxon>Pyrobaculum</taxon>
    </lineage>
</organism>
<name>A3MWE4_PYRCJ</name>
<evidence type="ECO:0000256" key="10">
    <source>
        <dbReference type="PROSITE-ProRule" id="PRU00703"/>
    </source>
</evidence>
<dbReference type="PRINTS" id="PR00762">
    <property type="entry name" value="CLCHANNEL"/>
</dbReference>
<keyword evidence="5" id="KW-0406">Ion transport</keyword>
<dbReference type="SUPFAM" id="SSF54631">
    <property type="entry name" value="CBS-domain pair"/>
    <property type="match status" value="1"/>
</dbReference>
<evidence type="ECO:0000256" key="11">
    <source>
        <dbReference type="SAM" id="Phobius"/>
    </source>
</evidence>
<evidence type="ECO:0000256" key="1">
    <source>
        <dbReference type="ARBA" id="ARBA00004141"/>
    </source>
</evidence>
<dbReference type="SUPFAM" id="SSF81340">
    <property type="entry name" value="Clc chloride channel"/>
    <property type="match status" value="1"/>
</dbReference>
<dbReference type="Gene3D" id="3.10.580.10">
    <property type="entry name" value="CBS-domain"/>
    <property type="match status" value="2"/>
</dbReference>